<dbReference type="InterPro" id="IPR036861">
    <property type="entry name" value="Endochitinase-like_sf"/>
</dbReference>
<keyword evidence="1 3" id="KW-0147">Chitin-binding</keyword>
<evidence type="ECO:0000256" key="1">
    <source>
        <dbReference type="ARBA" id="ARBA00022669"/>
    </source>
</evidence>
<gene>
    <name evidence="5" type="ORF">BVC80_9085g17</name>
</gene>
<feature type="disulfide bond" evidence="3">
    <location>
        <begin position="26"/>
        <end position="41"/>
    </location>
</feature>
<dbReference type="PROSITE" id="PS00652">
    <property type="entry name" value="TNFR_NGFR_1"/>
    <property type="match status" value="1"/>
</dbReference>
<dbReference type="Proteomes" id="UP000195402">
    <property type="component" value="Unassembled WGS sequence"/>
</dbReference>
<feature type="disulfide bond" evidence="3">
    <location>
        <begin position="80"/>
        <end position="95"/>
    </location>
</feature>
<dbReference type="SMART" id="SM00270">
    <property type="entry name" value="ChtBD1"/>
    <property type="match status" value="2"/>
</dbReference>
<feature type="disulfide bond" evidence="3">
    <location>
        <begin position="58"/>
        <end position="62"/>
    </location>
</feature>
<dbReference type="InterPro" id="IPR001002">
    <property type="entry name" value="Chitin-bd_1"/>
</dbReference>
<feature type="disulfide bond" evidence="3">
    <location>
        <begin position="40"/>
        <end position="54"/>
    </location>
</feature>
<evidence type="ECO:0000313" key="6">
    <source>
        <dbReference type="Proteomes" id="UP000195402"/>
    </source>
</evidence>
<evidence type="ECO:0000259" key="4">
    <source>
        <dbReference type="PROSITE" id="PS50941"/>
    </source>
</evidence>
<dbReference type="PANTHER" id="PTHR47849">
    <property type="entry name" value="CHITIN-BINDING LECTIN 1"/>
    <property type="match status" value="1"/>
</dbReference>
<comment type="caution">
    <text evidence="5">The sequence shown here is derived from an EMBL/GenBank/DDBJ whole genome shotgun (WGS) entry which is preliminary data.</text>
</comment>
<dbReference type="CDD" id="cd00035">
    <property type="entry name" value="ChtBD1"/>
    <property type="match status" value="2"/>
</dbReference>
<dbReference type="InterPro" id="IPR001368">
    <property type="entry name" value="TNFR/NGFR_Cys_rich_reg"/>
</dbReference>
<feature type="domain" description="Chitin-binding type-1" evidence="4">
    <location>
        <begin position="23"/>
        <end position="64"/>
    </location>
</feature>
<dbReference type="GO" id="GO:0008061">
    <property type="term" value="F:chitin binding"/>
    <property type="evidence" value="ECO:0007669"/>
    <property type="project" value="UniProtKB-UniRule"/>
</dbReference>
<feature type="domain" description="Chitin-binding type-1" evidence="4">
    <location>
        <begin position="77"/>
        <end position="118"/>
    </location>
</feature>
<dbReference type="SUPFAM" id="SSF57016">
    <property type="entry name" value="Plant lectins/antimicrobial peptides"/>
    <property type="match status" value="2"/>
</dbReference>
<organism evidence="5 6">
    <name type="scientific">Macleaya cordata</name>
    <name type="common">Five-seeded plume-poppy</name>
    <name type="synonym">Bocconia cordata</name>
    <dbReference type="NCBI Taxonomy" id="56857"/>
    <lineage>
        <taxon>Eukaryota</taxon>
        <taxon>Viridiplantae</taxon>
        <taxon>Streptophyta</taxon>
        <taxon>Embryophyta</taxon>
        <taxon>Tracheophyta</taxon>
        <taxon>Spermatophyta</taxon>
        <taxon>Magnoliopsida</taxon>
        <taxon>Ranunculales</taxon>
        <taxon>Papaveraceae</taxon>
        <taxon>Papaveroideae</taxon>
        <taxon>Macleaya</taxon>
    </lineage>
</organism>
<accession>A0A200PQW3</accession>
<protein>
    <submittedName>
        <fullName evidence="5">Chitin-binding</fullName>
    </submittedName>
</protein>
<dbReference type="AlphaFoldDB" id="A0A200PQW3"/>
<name>A0A200PQW3_MACCD</name>
<keyword evidence="6" id="KW-1185">Reference proteome</keyword>
<feature type="disulfide bond" evidence="3">
    <location>
        <begin position="94"/>
        <end position="108"/>
    </location>
</feature>
<sequence>MWRASRGQCTTPPPPPVIPDPQGIRCGEQAGGALCPDGLCCGKGGYCGTTTAHCGEGCQSQCTTPPPPPPPVIPPQFVRCGRQAGGALCSNGLCCSIFGYCGTTPAHCCEGCQSQCEGHAGDVTLAQCNQNVIDARCVENCMIQCPVITITL</sequence>
<dbReference type="EMBL" id="MVGT01004289">
    <property type="protein sequence ID" value="OVA00611.1"/>
    <property type="molecule type" value="Genomic_DNA"/>
</dbReference>
<proteinExistence type="predicted"/>
<dbReference type="FunFam" id="3.30.60.10:FF:000001">
    <property type="entry name" value="Basic endochitinase"/>
    <property type="match status" value="1"/>
</dbReference>
<evidence type="ECO:0000256" key="2">
    <source>
        <dbReference type="ARBA" id="ARBA00023157"/>
    </source>
</evidence>
<evidence type="ECO:0000313" key="5">
    <source>
        <dbReference type="EMBL" id="OVA00611.1"/>
    </source>
</evidence>
<feature type="disulfide bond" evidence="3">
    <location>
        <begin position="112"/>
        <end position="116"/>
    </location>
</feature>
<feature type="disulfide bond" evidence="3">
    <location>
        <begin position="35"/>
        <end position="47"/>
    </location>
</feature>
<dbReference type="PROSITE" id="PS50941">
    <property type="entry name" value="CHIT_BIND_I_2"/>
    <property type="match status" value="2"/>
</dbReference>
<dbReference type="Gene3D" id="3.30.60.10">
    <property type="entry name" value="Endochitinase-like"/>
    <property type="match status" value="2"/>
</dbReference>
<reference evidence="5 6" key="1">
    <citation type="journal article" date="2017" name="Mol. Plant">
        <title>The Genome of Medicinal Plant Macleaya cordata Provides New Insights into Benzylisoquinoline Alkaloids Metabolism.</title>
        <authorList>
            <person name="Liu X."/>
            <person name="Liu Y."/>
            <person name="Huang P."/>
            <person name="Ma Y."/>
            <person name="Qing Z."/>
            <person name="Tang Q."/>
            <person name="Cao H."/>
            <person name="Cheng P."/>
            <person name="Zheng Y."/>
            <person name="Yuan Z."/>
            <person name="Zhou Y."/>
            <person name="Liu J."/>
            <person name="Tang Z."/>
            <person name="Zhuo Y."/>
            <person name="Zhang Y."/>
            <person name="Yu L."/>
            <person name="Huang J."/>
            <person name="Yang P."/>
            <person name="Peng Q."/>
            <person name="Zhang J."/>
            <person name="Jiang W."/>
            <person name="Zhang Z."/>
            <person name="Lin K."/>
            <person name="Ro D.K."/>
            <person name="Chen X."/>
            <person name="Xiong X."/>
            <person name="Shang Y."/>
            <person name="Huang S."/>
            <person name="Zeng J."/>
        </authorList>
    </citation>
    <scope>NUCLEOTIDE SEQUENCE [LARGE SCALE GENOMIC DNA]</scope>
    <source>
        <strain evidence="6">cv. BLH2017</strain>
        <tissue evidence="5">Root</tissue>
    </source>
</reference>
<feature type="disulfide bond" evidence="3">
    <location>
        <begin position="89"/>
        <end position="101"/>
    </location>
</feature>
<keyword evidence="2 3" id="KW-1015">Disulfide bond</keyword>
<dbReference type="OrthoDB" id="617225at2759"/>
<dbReference type="InParanoid" id="A0A200PQW3"/>
<evidence type="ECO:0000256" key="3">
    <source>
        <dbReference type="PROSITE-ProRule" id="PRU00261"/>
    </source>
</evidence>
<dbReference type="Pfam" id="PF00187">
    <property type="entry name" value="Chitin_bind_1"/>
    <property type="match status" value="2"/>
</dbReference>